<dbReference type="EMBL" id="RAXU01000002">
    <property type="protein sequence ID" value="RKG35658.1"/>
    <property type="molecule type" value="Genomic_DNA"/>
</dbReference>
<proteinExistence type="predicted"/>
<protein>
    <submittedName>
        <fullName evidence="5">Lrp/AsnC family transcriptional regulator</fullName>
    </submittedName>
</protein>
<dbReference type="SUPFAM" id="SSF54909">
    <property type="entry name" value="Dimeric alpha+beta barrel"/>
    <property type="match status" value="1"/>
</dbReference>
<dbReference type="OrthoDB" id="166264at2"/>
<sequence length="150" mass="17090">MNIDTIDHKILNFLQKDARLSNQELADLVNLSASACHRRVKILESNGIIEKYQAKINYEKLGIKIEAMVEIKLAQLSENEHNAFLAQIDRFEEVINAYIITGDSNYVLHVATQDLNAFSQFIVHKLNKVKGIMNINSKIILEKVIQKSIV</sequence>
<reference evidence="5 6" key="1">
    <citation type="submission" date="2018-09" db="EMBL/GenBank/DDBJ databases">
        <title>The draft genome of Acinetobacter spp. strains.</title>
        <authorList>
            <person name="Qin J."/>
            <person name="Feng Y."/>
            <person name="Zong Z."/>
        </authorList>
    </citation>
    <scope>NUCLEOTIDE SEQUENCE [LARGE SCALE GENOMIC DNA]</scope>
    <source>
        <strain evidence="5 6">WCHAc060096</strain>
    </source>
</reference>
<dbReference type="SMART" id="SM00344">
    <property type="entry name" value="HTH_ASNC"/>
    <property type="match status" value="1"/>
</dbReference>
<dbReference type="Gene3D" id="1.10.10.10">
    <property type="entry name" value="Winged helix-like DNA-binding domain superfamily/Winged helix DNA-binding domain"/>
    <property type="match status" value="1"/>
</dbReference>
<dbReference type="PANTHER" id="PTHR30154:SF46">
    <property type="entry name" value="TRANSCRIPTIONAL REGULATORY PROTEIN"/>
    <property type="match status" value="1"/>
</dbReference>
<evidence type="ECO:0000313" key="6">
    <source>
        <dbReference type="Proteomes" id="UP000269001"/>
    </source>
</evidence>
<dbReference type="CDD" id="cd00090">
    <property type="entry name" value="HTH_ARSR"/>
    <property type="match status" value="1"/>
</dbReference>
<dbReference type="InterPro" id="IPR000485">
    <property type="entry name" value="AsnC-type_HTH_dom"/>
</dbReference>
<dbReference type="InterPro" id="IPR011008">
    <property type="entry name" value="Dimeric_a/b-barrel"/>
</dbReference>
<dbReference type="GO" id="GO:0006355">
    <property type="term" value="P:regulation of DNA-templated transcription"/>
    <property type="evidence" value="ECO:0007669"/>
    <property type="project" value="UniProtKB-ARBA"/>
</dbReference>
<dbReference type="GO" id="GO:0043200">
    <property type="term" value="P:response to amino acid"/>
    <property type="evidence" value="ECO:0007669"/>
    <property type="project" value="TreeGrafter"/>
</dbReference>
<keyword evidence="2" id="KW-0238">DNA-binding</keyword>
<feature type="domain" description="HTH asnC-type" evidence="4">
    <location>
        <begin position="3"/>
        <end position="64"/>
    </location>
</feature>
<dbReference type="Proteomes" id="UP000269001">
    <property type="component" value="Unassembled WGS sequence"/>
</dbReference>
<keyword evidence="3" id="KW-0804">Transcription</keyword>
<evidence type="ECO:0000256" key="1">
    <source>
        <dbReference type="ARBA" id="ARBA00023015"/>
    </source>
</evidence>
<evidence type="ECO:0000259" key="4">
    <source>
        <dbReference type="PROSITE" id="PS50956"/>
    </source>
</evidence>
<dbReference type="GO" id="GO:0005829">
    <property type="term" value="C:cytosol"/>
    <property type="evidence" value="ECO:0007669"/>
    <property type="project" value="TreeGrafter"/>
</dbReference>
<dbReference type="InterPro" id="IPR019887">
    <property type="entry name" value="Tscrpt_reg_AsnC/Lrp_C"/>
</dbReference>
<dbReference type="Gene3D" id="3.30.70.920">
    <property type="match status" value="1"/>
</dbReference>
<dbReference type="FunFam" id="1.10.10.10:FF:000186">
    <property type="entry name" value="AsnC family transcriptional regulator"/>
    <property type="match status" value="1"/>
</dbReference>
<dbReference type="Pfam" id="PF13412">
    <property type="entry name" value="HTH_24"/>
    <property type="match status" value="1"/>
</dbReference>
<dbReference type="PROSITE" id="PS00519">
    <property type="entry name" value="HTH_ASNC_1"/>
    <property type="match status" value="1"/>
</dbReference>
<evidence type="ECO:0000256" key="2">
    <source>
        <dbReference type="ARBA" id="ARBA00023125"/>
    </source>
</evidence>
<dbReference type="InterPro" id="IPR036388">
    <property type="entry name" value="WH-like_DNA-bd_sf"/>
</dbReference>
<name>A0A3A8ENB6_9GAMM</name>
<dbReference type="InterPro" id="IPR036390">
    <property type="entry name" value="WH_DNA-bd_sf"/>
</dbReference>
<dbReference type="RefSeq" id="WP_120368852.1">
    <property type="nucleotide sequence ID" value="NZ_BKYM01000003.1"/>
</dbReference>
<organism evidence="5 6">
    <name type="scientific">Acinetobacter guerrae</name>
    <dbReference type="NCBI Taxonomy" id="1843371"/>
    <lineage>
        <taxon>Bacteria</taxon>
        <taxon>Pseudomonadati</taxon>
        <taxon>Pseudomonadota</taxon>
        <taxon>Gammaproteobacteria</taxon>
        <taxon>Moraxellales</taxon>
        <taxon>Moraxellaceae</taxon>
        <taxon>Acinetobacter</taxon>
    </lineage>
</organism>
<dbReference type="Pfam" id="PF01037">
    <property type="entry name" value="AsnC_trans_reg"/>
    <property type="match status" value="1"/>
</dbReference>
<dbReference type="InterPro" id="IPR019888">
    <property type="entry name" value="Tscrpt_reg_AsnC-like"/>
</dbReference>
<dbReference type="InterPro" id="IPR011991">
    <property type="entry name" value="ArsR-like_HTH"/>
</dbReference>
<dbReference type="GO" id="GO:0043565">
    <property type="term" value="F:sequence-specific DNA binding"/>
    <property type="evidence" value="ECO:0007669"/>
    <property type="project" value="InterPro"/>
</dbReference>
<dbReference type="PRINTS" id="PR00033">
    <property type="entry name" value="HTHASNC"/>
</dbReference>
<evidence type="ECO:0000256" key="3">
    <source>
        <dbReference type="ARBA" id="ARBA00023163"/>
    </source>
</evidence>
<accession>A0A3A8ENB6</accession>
<dbReference type="SUPFAM" id="SSF46785">
    <property type="entry name" value="Winged helix' DNA-binding domain"/>
    <property type="match status" value="1"/>
</dbReference>
<dbReference type="InterPro" id="IPR019885">
    <property type="entry name" value="Tscrpt_reg_HTH_AsnC-type_CS"/>
</dbReference>
<dbReference type="PANTHER" id="PTHR30154">
    <property type="entry name" value="LEUCINE-RESPONSIVE REGULATORY PROTEIN"/>
    <property type="match status" value="1"/>
</dbReference>
<dbReference type="AlphaFoldDB" id="A0A3A8ENB6"/>
<comment type="caution">
    <text evidence="5">The sequence shown here is derived from an EMBL/GenBank/DDBJ whole genome shotgun (WGS) entry which is preliminary data.</text>
</comment>
<gene>
    <name evidence="5" type="ORF">D7V21_01945</name>
</gene>
<evidence type="ECO:0000313" key="5">
    <source>
        <dbReference type="EMBL" id="RKG35658.1"/>
    </source>
</evidence>
<keyword evidence="1" id="KW-0805">Transcription regulation</keyword>
<keyword evidence="6" id="KW-1185">Reference proteome</keyword>
<dbReference type="PROSITE" id="PS50956">
    <property type="entry name" value="HTH_ASNC_2"/>
    <property type="match status" value="1"/>
</dbReference>